<keyword evidence="2" id="KW-1185">Reference proteome</keyword>
<sequence length="138" mass="15520">MAPKITVNKGKGKKVADPPDDFTVSPAFLVLHPSAPFPQYSAFGVDGTQAMEYDLHYSSLENIPMFRDQGHKELQVLSEPSISTFRYLITDAPLESVDPDYIVKPTFLFGDSSEDPVLLESGTYRWLRTINGRYMFLP</sequence>
<name>A0A5P1F3S5_ASPOF</name>
<protein>
    <submittedName>
        <fullName evidence="1">Uncharacterized protein</fullName>
    </submittedName>
</protein>
<evidence type="ECO:0000313" key="2">
    <source>
        <dbReference type="Proteomes" id="UP000243459"/>
    </source>
</evidence>
<reference evidence="2" key="1">
    <citation type="journal article" date="2017" name="Nat. Commun.">
        <title>The asparagus genome sheds light on the origin and evolution of a young Y chromosome.</title>
        <authorList>
            <person name="Harkess A."/>
            <person name="Zhou J."/>
            <person name="Xu C."/>
            <person name="Bowers J.E."/>
            <person name="Van der Hulst R."/>
            <person name="Ayyampalayam S."/>
            <person name="Mercati F."/>
            <person name="Riccardi P."/>
            <person name="McKain M.R."/>
            <person name="Kakrana A."/>
            <person name="Tang H."/>
            <person name="Ray J."/>
            <person name="Groenendijk J."/>
            <person name="Arikit S."/>
            <person name="Mathioni S.M."/>
            <person name="Nakano M."/>
            <person name="Shan H."/>
            <person name="Telgmann-Rauber A."/>
            <person name="Kanno A."/>
            <person name="Yue Z."/>
            <person name="Chen H."/>
            <person name="Li W."/>
            <person name="Chen Y."/>
            <person name="Xu X."/>
            <person name="Zhang Y."/>
            <person name="Luo S."/>
            <person name="Chen H."/>
            <person name="Gao J."/>
            <person name="Mao Z."/>
            <person name="Pires J.C."/>
            <person name="Luo M."/>
            <person name="Kudrna D."/>
            <person name="Wing R.A."/>
            <person name="Meyers B.C."/>
            <person name="Yi K."/>
            <person name="Kong H."/>
            <person name="Lavrijsen P."/>
            <person name="Sunseri F."/>
            <person name="Falavigna A."/>
            <person name="Ye Y."/>
            <person name="Leebens-Mack J.H."/>
            <person name="Chen G."/>
        </authorList>
    </citation>
    <scope>NUCLEOTIDE SEQUENCE [LARGE SCALE GENOMIC DNA]</scope>
    <source>
        <strain evidence="2">cv. DH0086</strain>
    </source>
</reference>
<dbReference type="EMBL" id="CM007384">
    <property type="protein sequence ID" value="ONK72067.1"/>
    <property type="molecule type" value="Genomic_DNA"/>
</dbReference>
<proteinExistence type="predicted"/>
<dbReference type="Gramene" id="ONK72067">
    <property type="protein sequence ID" value="ONK72067"/>
    <property type="gene ID" value="A4U43_C04F15350"/>
</dbReference>
<gene>
    <name evidence="1" type="ORF">A4U43_C04F15350</name>
</gene>
<accession>A0A5P1F3S5</accession>
<evidence type="ECO:0000313" key="1">
    <source>
        <dbReference type="EMBL" id="ONK72067.1"/>
    </source>
</evidence>
<dbReference type="AlphaFoldDB" id="A0A5P1F3S5"/>
<organism evidence="1 2">
    <name type="scientific">Asparagus officinalis</name>
    <name type="common">Garden asparagus</name>
    <dbReference type="NCBI Taxonomy" id="4686"/>
    <lineage>
        <taxon>Eukaryota</taxon>
        <taxon>Viridiplantae</taxon>
        <taxon>Streptophyta</taxon>
        <taxon>Embryophyta</taxon>
        <taxon>Tracheophyta</taxon>
        <taxon>Spermatophyta</taxon>
        <taxon>Magnoliopsida</taxon>
        <taxon>Liliopsida</taxon>
        <taxon>Asparagales</taxon>
        <taxon>Asparagaceae</taxon>
        <taxon>Asparagoideae</taxon>
        <taxon>Asparagus</taxon>
    </lineage>
</organism>
<dbReference type="Proteomes" id="UP000243459">
    <property type="component" value="Chromosome 4"/>
</dbReference>